<sequence length="39" mass="4626">MPWYRTGEGSRFDLLCRDDLHRLVGRARSAKGYAPLFWQ</sequence>
<dbReference type="STRING" id="342108.amb2361"/>
<organism evidence="1 2">
    <name type="scientific">Paramagnetospirillum magneticum (strain ATCC 700264 / AMB-1)</name>
    <name type="common">Magnetospirillum magneticum</name>
    <dbReference type="NCBI Taxonomy" id="342108"/>
    <lineage>
        <taxon>Bacteria</taxon>
        <taxon>Pseudomonadati</taxon>
        <taxon>Pseudomonadota</taxon>
        <taxon>Alphaproteobacteria</taxon>
        <taxon>Rhodospirillales</taxon>
        <taxon>Magnetospirillaceae</taxon>
        <taxon>Paramagnetospirillum</taxon>
    </lineage>
</organism>
<accession>Q2W4R0</accession>
<reference evidence="1 2" key="1">
    <citation type="journal article" date="2005" name="DNA Res.">
        <title>Complete genome sequence of the facultative anaerobic magnetotactic bacterium Magnetospirillum sp. strain AMB-1.</title>
        <authorList>
            <person name="Matsunaga T."/>
            <person name="Okamura Y."/>
            <person name="Fukuda Y."/>
            <person name="Wahyudi A.T."/>
            <person name="Murase Y."/>
            <person name="Takeyama H."/>
        </authorList>
    </citation>
    <scope>NUCLEOTIDE SEQUENCE [LARGE SCALE GENOMIC DNA]</scope>
    <source>
        <strain evidence="2">ATCC 700264 / AMB-1</strain>
    </source>
</reference>
<dbReference type="HOGENOM" id="CLU_3312356_0_0_5"/>
<name>Q2W4R0_PARM1</name>
<evidence type="ECO:0000313" key="1">
    <source>
        <dbReference type="EMBL" id="BAE51165.1"/>
    </source>
</evidence>
<dbReference type="KEGG" id="mag:amb2361"/>
<dbReference type="AlphaFoldDB" id="Q2W4R0"/>
<dbReference type="Proteomes" id="UP000007058">
    <property type="component" value="Chromosome"/>
</dbReference>
<gene>
    <name evidence="1" type="ordered locus">amb2361</name>
</gene>
<dbReference type="EMBL" id="AP007255">
    <property type="protein sequence ID" value="BAE51165.1"/>
    <property type="molecule type" value="Genomic_DNA"/>
</dbReference>
<evidence type="ECO:0000313" key="2">
    <source>
        <dbReference type="Proteomes" id="UP000007058"/>
    </source>
</evidence>
<keyword evidence="2" id="KW-1185">Reference proteome</keyword>
<protein>
    <submittedName>
        <fullName evidence="1">Uncharacterized protein</fullName>
    </submittedName>
</protein>
<proteinExistence type="predicted"/>